<gene>
    <name evidence="1" type="primary">91</name>
    <name evidence="1" type="ORF">SEA_UNICORN_91</name>
</gene>
<proteinExistence type="predicted"/>
<dbReference type="GeneID" id="60322699"/>
<protein>
    <submittedName>
        <fullName evidence="1">Uncharacterized protein</fullName>
    </submittedName>
</protein>
<reference evidence="1 2" key="1">
    <citation type="submission" date="2017-06" db="EMBL/GenBank/DDBJ databases">
        <authorList>
            <person name="Barekzi N."/>
            <person name="Denby H.W."/>
            <person name="Murphy J.L."/>
            <person name="Richards S."/>
            <person name="Womack F.R."/>
            <person name="Stoner T.H."/>
            <person name="Garlena R.A."/>
            <person name="Russell D.A."/>
            <person name="Pope W.H."/>
            <person name="Jacobs-Sera D."/>
            <person name="Hatfull G.F."/>
        </authorList>
    </citation>
    <scope>NUCLEOTIDE SEQUENCE [LARGE SCALE GENOMIC DNA]</scope>
</reference>
<dbReference type="EMBL" id="MF324908">
    <property type="protein sequence ID" value="ASR85099.1"/>
    <property type="molecule type" value="Genomic_DNA"/>
</dbReference>
<dbReference type="Proteomes" id="UP000224528">
    <property type="component" value="Segment"/>
</dbReference>
<accession>A0A222ZL57</accession>
<organism evidence="1 2">
    <name type="scientific">Mycobacterium phage Unicorn</name>
    <dbReference type="NCBI Taxonomy" id="2015825"/>
    <lineage>
        <taxon>Viruses</taxon>
        <taxon>Duplodnaviria</taxon>
        <taxon>Heunggongvirae</taxon>
        <taxon>Uroviricota</taxon>
        <taxon>Caudoviricetes</taxon>
        <taxon>Weiservirinae</taxon>
        <taxon>Unicornvirus</taxon>
        <taxon>Unicornvirus unicorn</taxon>
    </lineage>
</organism>
<evidence type="ECO:0000313" key="2">
    <source>
        <dbReference type="Proteomes" id="UP000224528"/>
    </source>
</evidence>
<dbReference type="RefSeq" id="YP_009951269.1">
    <property type="nucleotide sequence ID" value="NC_051599.1"/>
</dbReference>
<name>A0A222ZL57_9CAUD</name>
<keyword evidence="2" id="KW-1185">Reference proteome</keyword>
<evidence type="ECO:0000313" key="1">
    <source>
        <dbReference type="EMBL" id="ASR85099.1"/>
    </source>
</evidence>
<sequence>MRKLIDRAARRLGYVRADQVISGTVEFKINEQPFIDLTMPGTLGYRLYGWVDSRLPRLTYDGNPLM</sequence>
<dbReference type="KEGG" id="vg:60322699"/>